<accession>A0A813H6I2</accession>
<proteinExistence type="predicted"/>
<dbReference type="AlphaFoldDB" id="A0A813H6I2"/>
<organism evidence="2 3">
    <name type="scientific">Polarella glacialis</name>
    <name type="common">Dinoflagellate</name>
    <dbReference type="NCBI Taxonomy" id="89957"/>
    <lineage>
        <taxon>Eukaryota</taxon>
        <taxon>Sar</taxon>
        <taxon>Alveolata</taxon>
        <taxon>Dinophyceae</taxon>
        <taxon>Suessiales</taxon>
        <taxon>Suessiaceae</taxon>
        <taxon>Polarella</taxon>
    </lineage>
</organism>
<feature type="region of interest" description="Disordered" evidence="1">
    <location>
        <begin position="13"/>
        <end position="45"/>
    </location>
</feature>
<feature type="compositionally biased region" description="Low complexity" evidence="1">
    <location>
        <begin position="14"/>
        <end position="25"/>
    </location>
</feature>
<reference evidence="2" key="1">
    <citation type="submission" date="2021-02" db="EMBL/GenBank/DDBJ databases">
        <authorList>
            <person name="Dougan E. K."/>
            <person name="Rhodes N."/>
            <person name="Thang M."/>
            <person name="Chan C."/>
        </authorList>
    </citation>
    <scope>NUCLEOTIDE SEQUENCE</scope>
</reference>
<protein>
    <submittedName>
        <fullName evidence="2">Uncharacterized protein</fullName>
    </submittedName>
</protein>
<feature type="non-terminal residue" evidence="2">
    <location>
        <position position="1"/>
    </location>
</feature>
<feature type="region of interest" description="Disordered" evidence="1">
    <location>
        <begin position="84"/>
        <end position="104"/>
    </location>
</feature>
<evidence type="ECO:0000313" key="2">
    <source>
        <dbReference type="EMBL" id="CAE8633231.1"/>
    </source>
</evidence>
<keyword evidence="3" id="KW-1185">Reference proteome</keyword>
<dbReference type="EMBL" id="CAJNNV010030681">
    <property type="protein sequence ID" value="CAE8633231.1"/>
    <property type="molecule type" value="Genomic_DNA"/>
</dbReference>
<comment type="caution">
    <text evidence="2">The sequence shown here is derived from an EMBL/GenBank/DDBJ whole genome shotgun (WGS) entry which is preliminary data.</text>
</comment>
<gene>
    <name evidence="2" type="ORF">PGLA1383_LOCUS49141</name>
</gene>
<sequence>LQCGHQCLRERRAVAAGAGPPASHAGGEGDSKRHQLQRGHQRLREASTVAAGAGPFDLLQARLLPVMPHCTARGSAPGHLQICGSQHRGSDEQHHFRTKFRSTG</sequence>
<dbReference type="Proteomes" id="UP000654075">
    <property type="component" value="Unassembled WGS sequence"/>
</dbReference>
<evidence type="ECO:0000313" key="3">
    <source>
        <dbReference type="Proteomes" id="UP000654075"/>
    </source>
</evidence>
<evidence type="ECO:0000256" key="1">
    <source>
        <dbReference type="SAM" id="MobiDB-lite"/>
    </source>
</evidence>
<name>A0A813H6I2_POLGL</name>